<dbReference type="CDD" id="cd16841">
    <property type="entry name" value="RraA_family"/>
    <property type="match status" value="1"/>
</dbReference>
<evidence type="ECO:0000256" key="12">
    <source>
        <dbReference type="ARBA" id="ARBA00047973"/>
    </source>
</evidence>
<dbReference type="AlphaFoldDB" id="A0A285D8L0"/>
<evidence type="ECO:0000256" key="1">
    <source>
        <dbReference type="ARBA" id="ARBA00001342"/>
    </source>
</evidence>
<reference evidence="14 15" key="1">
    <citation type="submission" date="2017-08" db="EMBL/GenBank/DDBJ databases">
        <authorList>
            <person name="de Groot N.N."/>
        </authorList>
    </citation>
    <scope>NUCLEOTIDE SEQUENCE [LARGE SCALE GENOMIC DNA]</scope>
    <source>
        <strain evidence="14 15">JC228</strain>
    </source>
</reference>
<dbReference type="GO" id="GO:0008948">
    <property type="term" value="F:oxaloacetate decarboxylase activity"/>
    <property type="evidence" value="ECO:0007669"/>
    <property type="project" value="UniProtKB-EC"/>
</dbReference>
<dbReference type="EC" id="4.1.3.17" evidence="5"/>
<evidence type="ECO:0000256" key="9">
    <source>
        <dbReference type="ARBA" id="ARBA00029596"/>
    </source>
</evidence>
<feature type="binding site" evidence="13">
    <location>
        <position position="105"/>
    </location>
    <ligand>
        <name>substrate</name>
    </ligand>
</feature>
<comment type="function">
    <text evidence="8">Catalyzes the aldol cleavage of 4-hydroxy-4-methyl-2-oxoglutarate (HMG) into 2 molecules of pyruvate. Also contains a secondary oxaloacetate (OAA) decarboxylase activity due to the common pyruvate enolate transition state formed following C-C bond cleavage in the retro-aldol and decarboxylation reactions.</text>
</comment>
<comment type="catalytic activity">
    <reaction evidence="12">
        <text>oxaloacetate + H(+) = pyruvate + CO2</text>
        <dbReference type="Rhea" id="RHEA:15641"/>
        <dbReference type="ChEBI" id="CHEBI:15361"/>
        <dbReference type="ChEBI" id="CHEBI:15378"/>
        <dbReference type="ChEBI" id="CHEBI:16452"/>
        <dbReference type="ChEBI" id="CHEBI:16526"/>
        <dbReference type="EC" id="4.1.1.112"/>
    </reaction>
</comment>
<keyword evidence="15" id="KW-1185">Reference proteome</keyword>
<dbReference type="EMBL" id="OAOP01000013">
    <property type="protein sequence ID" value="SNX75523.1"/>
    <property type="molecule type" value="Genomic_DNA"/>
</dbReference>
<evidence type="ECO:0000256" key="7">
    <source>
        <dbReference type="ARBA" id="ARBA00016549"/>
    </source>
</evidence>
<dbReference type="Gene3D" id="3.50.30.40">
    <property type="entry name" value="Ribonuclease E inhibitor RraA/RraA-like"/>
    <property type="match status" value="1"/>
</dbReference>
<protein>
    <recommendedName>
        <fullName evidence="7">Putative 4-hydroxy-4-methyl-2-oxoglutarate aldolase</fullName>
        <ecNumber evidence="6">4.1.1.112</ecNumber>
        <ecNumber evidence="5">4.1.3.17</ecNumber>
    </recommendedName>
    <alternativeName>
        <fullName evidence="11">Oxaloacetate decarboxylase</fullName>
    </alternativeName>
    <alternativeName>
        <fullName evidence="9">Regulator of ribonuclease activity homolog</fullName>
    </alternativeName>
    <alternativeName>
        <fullName evidence="10">RraA-like protein</fullName>
    </alternativeName>
</protein>
<accession>A0A285D8L0</accession>
<dbReference type="InterPro" id="IPR036704">
    <property type="entry name" value="RraA/RraA-like_sf"/>
</dbReference>
<dbReference type="GO" id="GO:0046872">
    <property type="term" value="F:metal ion binding"/>
    <property type="evidence" value="ECO:0007669"/>
    <property type="project" value="UniProtKB-KW"/>
</dbReference>
<dbReference type="RefSeq" id="WP_097160591.1">
    <property type="nucleotide sequence ID" value="NZ_JBEPMQ010000017.1"/>
</dbReference>
<dbReference type="InterPro" id="IPR005493">
    <property type="entry name" value="RraA/RraA-like"/>
</dbReference>
<dbReference type="OrthoDB" id="9784786at2"/>
<feature type="binding site" evidence="13">
    <location>
        <begin position="83"/>
        <end position="86"/>
    </location>
    <ligand>
        <name>substrate</name>
    </ligand>
</feature>
<name>A0A285D8L0_9BACI</name>
<evidence type="ECO:0000256" key="11">
    <source>
        <dbReference type="ARBA" id="ARBA00032305"/>
    </source>
</evidence>
<evidence type="ECO:0000256" key="2">
    <source>
        <dbReference type="ARBA" id="ARBA00001968"/>
    </source>
</evidence>
<dbReference type="GO" id="GO:0047443">
    <property type="term" value="F:4-hydroxy-4-methyl-2-oxoglutarate aldolase activity"/>
    <property type="evidence" value="ECO:0007669"/>
    <property type="project" value="UniProtKB-EC"/>
</dbReference>
<evidence type="ECO:0000256" key="10">
    <source>
        <dbReference type="ARBA" id="ARBA00030169"/>
    </source>
</evidence>
<comment type="catalytic activity">
    <reaction evidence="1">
        <text>4-hydroxy-4-methyl-2-oxoglutarate = 2 pyruvate</text>
        <dbReference type="Rhea" id="RHEA:22748"/>
        <dbReference type="ChEBI" id="CHEBI:15361"/>
        <dbReference type="ChEBI" id="CHEBI:58276"/>
        <dbReference type="EC" id="4.1.3.17"/>
    </reaction>
</comment>
<evidence type="ECO:0000256" key="13">
    <source>
        <dbReference type="PIRSR" id="PIRSR605493-1"/>
    </source>
</evidence>
<comment type="similarity">
    <text evidence="3">Belongs to the class II aldolase/RraA-like family.</text>
</comment>
<evidence type="ECO:0000256" key="5">
    <source>
        <dbReference type="ARBA" id="ARBA00012213"/>
    </source>
</evidence>
<feature type="binding site" evidence="13">
    <location>
        <position position="106"/>
    </location>
    <ligand>
        <name>Mg(2+)</name>
        <dbReference type="ChEBI" id="CHEBI:18420"/>
    </ligand>
</feature>
<dbReference type="PANTHER" id="PTHR33254">
    <property type="entry name" value="4-HYDROXY-4-METHYL-2-OXOGLUTARATE ALDOLASE 3-RELATED"/>
    <property type="match status" value="1"/>
</dbReference>
<proteinExistence type="inferred from homology"/>
<comment type="cofactor">
    <cofactor evidence="2">
        <name>a divalent metal cation</name>
        <dbReference type="ChEBI" id="CHEBI:60240"/>
    </cofactor>
</comment>
<keyword evidence="13" id="KW-0479">Metal-binding</keyword>
<dbReference type="EC" id="4.1.1.112" evidence="6"/>
<evidence type="ECO:0000256" key="4">
    <source>
        <dbReference type="ARBA" id="ARBA00011233"/>
    </source>
</evidence>
<evidence type="ECO:0000256" key="6">
    <source>
        <dbReference type="ARBA" id="ARBA00012947"/>
    </source>
</evidence>
<evidence type="ECO:0000256" key="8">
    <source>
        <dbReference type="ARBA" id="ARBA00025046"/>
    </source>
</evidence>
<sequence length="206" mass="21788">MKSLIEEFKELPTTCISDALNGLTNMDPAIKPVKANVKVAGRAYTVKVRAGDNYMVLKGISELSPGDVLVIDAKGYLHNASCGDFVGELAKVMGAAGIVIDGVVRDLAGIKKLEFPVFCRGNTVAASDKAGTGETGVAISCGGTPVKPGDMIVGDEDGVVVIPRETENEVLQKAKEKLAKDIEREKKVLVSREAAAEYLREVLNKG</sequence>
<dbReference type="Pfam" id="PF03737">
    <property type="entry name" value="RraA-like"/>
    <property type="match status" value="1"/>
</dbReference>
<gene>
    <name evidence="14" type="ORF">SAMN05877753_11323</name>
</gene>
<dbReference type="SUPFAM" id="SSF89562">
    <property type="entry name" value="RraA-like"/>
    <property type="match status" value="1"/>
</dbReference>
<keyword evidence="13" id="KW-0460">Magnesium</keyword>
<dbReference type="Proteomes" id="UP000219546">
    <property type="component" value="Unassembled WGS sequence"/>
</dbReference>
<organism evidence="14 15">
    <name type="scientific">Bacillus oleivorans</name>
    <dbReference type="NCBI Taxonomy" id="1448271"/>
    <lineage>
        <taxon>Bacteria</taxon>
        <taxon>Bacillati</taxon>
        <taxon>Bacillota</taxon>
        <taxon>Bacilli</taxon>
        <taxon>Bacillales</taxon>
        <taxon>Bacillaceae</taxon>
        <taxon>Bacillus</taxon>
    </lineage>
</organism>
<evidence type="ECO:0000256" key="3">
    <source>
        <dbReference type="ARBA" id="ARBA00008621"/>
    </source>
</evidence>
<dbReference type="PANTHER" id="PTHR33254:SF4">
    <property type="entry name" value="4-HYDROXY-4-METHYL-2-OXOGLUTARATE ALDOLASE 3-RELATED"/>
    <property type="match status" value="1"/>
</dbReference>
<comment type="cofactor">
    <cofactor evidence="13">
        <name>Mg(2+)</name>
        <dbReference type="ChEBI" id="CHEBI:18420"/>
    </cofactor>
</comment>
<comment type="subunit">
    <text evidence="4">Homotrimer.</text>
</comment>
<evidence type="ECO:0000313" key="14">
    <source>
        <dbReference type="EMBL" id="SNX75523.1"/>
    </source>
</evidence>
<evidence type="ECO:0000313" key="15">
    <source>
        <dbReference type="Proteomes" id="UP000219546"/>
    </source>
</evidence>